<protein>
    <submittedName>
        <fullName evidence="1">Tryptophan 7-halogenase</fullName>
    </submittedName>
</protein>
<dbReference type="Proteomes" id="UP000716322">
    <property type="component" value="Unassembled WGS sequence"/>
</dbReference>
<evidence type="ECO:0000313" key="2">
    <source>
        <dbReference type="Proteomes" id="UP000716322"/>
    </source>
</evidence>
<organism evidence="1 2">
    <name type="scientific">Telluria antibiotica</name>
    <dbReference type="NCBI Taxonomy" id="2717319"/>
    <lineage>
        <taxon>Bacteria</taxon>
        <taxon>Pseudomonadati</taxon>
        <taxon>Pseudomonadota</taxon>
        <taxon>Betaproteobacteria</taxon>
        <taxon>Burkholderiales</taxon>
        <taxon>Oxalobacteraceae</taxon>
        <taxon>Telluria group</taxon>
        <taxon>Telluria</taxon>
    </lineage>
</organism>
<reference evidence="1 2" key="1">
    <citation type="submission" date="2020-03" db="EMBL/GenBank/DDBJ databases">
        <title>Genome sequence of strain Massilia sp. TW-1.</title>
        <authorList>
            <person name="Chaudhary D.K."/>
        </authorList>
    </citation>
    <scope>NUCLEOTIDE SEQUENCE [LARGE SCALE GENOMIC DNA]</scope>
    <source>
        <strain evidence="1 2">TW-1</strain>
    </source>
</reference>
<dbReference type="PANTHER" id="PTHR43747:SF4">
    <property type="entry name" value="FLAVIN-DEPENDENT TRYPTOPHAN HALOGENASE"/>
    <property type="match status" value="1"/>
</dbReference>
<keyword evidence="2" id="KW-1185">Reference proteome</keyword>
<dbReference type="Pfam" id="PF04820">
    <property type="entry name" value="Trp_halogenase"/>
    <property type="match status" value="1"/>
</dbReference>
<comment type="caution">
    <text evidence="1">The sequence shown here is derived from an EMBL/GenBank/DDBJ whole genome shotgun (WGS) entry which is preliminary data.</text>
</comment>
<dbReference type="InterPro" id="IPR033856">
    <property type="entry name" value="Trp_halogen"/>
</dbReference>
<accession>A0ABX0P6G2</accession>
<dbReference type="InterPro" id="IPR050816">
    <property type="entry name" value="Flavin-dep_Halogenase_NPB"/>
</dbReference>
<sequence>MSAQTPLRRIVILGGGTAGWMTAAALARALDGRIALQLVESDAIGTIGVGESTIPMIRRFNTALGIDEDEFVRATGATFKLGIEFRDWGAIGELYMHGFGRFGQDLATLPFYQYWLRMRQAGKGGGLAAYSINQMAARAHRFMRADPSHGNSPLADITHAFHIDAGLYARYLREYGERLGVVRTEGRVAETLLRPEDGHVRALRLDGGAVVEGDLFIDCSGMRALLIGDAMGVPFEDWNRWLPCDRAWAVPCAKTSALPPYTIATARPAGWQWRIGLQHRTGNGHVYASRFMDDASARAILMDNLDGAPLGEPRLVKFRAGRREKSWVKNVVAIGLSGGFLEPLESTSIHMIQTAIARLLDFFPDAAFQQRDIDEFNRQGAFEAERIRDFLILHYHATTRADTPFWDYVRTMAVPDTLQAKTDLYRSRGRIVREGNELFSEVAWLQVLEGQGIAAGGYHPLADVQAEHEVAGYLGDIAGVIGQCVDVMPAHADFIEAIRRHPCDGQQR</sequence>
<dbReference type="InterPro" id="IPR036188">
    <property type="entry name" value="FAD/NAD-bd_sf"/>
</dbReference>
<dbReference type="PIRSF" id="PIRSF011396">
    <property type="entry name" value="Trp_halogenase"/>
    <property type="match status" value="1"/>
</dbReference>
<name>A0ABX0P6G2_9BURK</name>
<dbReference type="SUPFAM" id="SSF51905">
    <property type="entry name" value="FAD/NAD(P)-binding domain"/>
    <property type="match status" value="1"/>
</dbReference>
<dbReference type="RefSeq" id="WP_166856121.1">
    <property type="nucleotide sequence ID" value="NZ_JAAQOM010000001.1"/>
</dbReference>
<gene>
    <name evidence="1" type="ORF">HAV22_02505</name>
</gene>
<evidence type="ECO:0000313" key="1">
    <source>
        <dbReference type="EMBL" id="NIA52526.1"/>
    </source>
</evidence>
<dbReference type="Gene3D" id="3.50.50.60">
    <property type="entry name" value="FAD/NAD(P)-binding domain"/>
    <property type="match status" value="1"/>
</dbReference>
<dbReference type="PANTHER" id="PTHR43747">
    <property type="entry name" value="FAD-BINDING PROTEIN"/>
    <property type="match status" value="1"/>
</dbReference>
<dbReference type="EMBL" id="JAAQOM010000001">
    <property type="protein sequence ID" value="NIA52526.1"/>
    <property type="molecule type" value="Genomic_DNA"/>
</dbReference>
<proteinExistence type="predicted"/>
<dbReference type="InterPro" id="IPR006905">
    <property type="entry name" value="Flavin_halogenase"/>
</dbReference>